<dbReference type="InterPro" id="IPR014922">
    <property type="entry name" value="YdhG-like"/>
</dbReference>
<dbReference type="AlphaFoldDB" id="A0A430AV00"/>
<keyword evidence="3" id="KW-1185">Reference proteome</keyword>
<dbReference type="Proteomes" id="UP000287605">
    <property type="component" value="Unassembled WGS sequence"/>
</dbReference>
<evidence type="ECO:0000313" key="3">
    <source>
        <dbReference type="Proteomes" id="UP000287605"/>
    </source>
</evidence>
<proteinExistence type="predicted"/>
<dbReference type="Gene3D" id="3.90.1150.200">
    <property type="match status" value="1"/>
</dbReference>
<sequence length="115" mass="13347">MKNNSSTVAAYISQFPEDRQDILRKIRQEIKEAAPNATEMIKYGMPTYYQKENLVHFANAKHHIGFYPTPAAIEKFSEELAEYKTSKGAVQFPLSRPIPYDLIKKITLWRVQQVE</sequence>
<dbReference type="OrthoDB" id="115213at2"/>
<evidence type="ECO:0000259" key="1">
    <source>
        <dbReference type="Pfam" id="PF08818"/>
    </source>
</evidence>
<evidence type="ECO:0000313" key="2">
    <source>
        <dbReference type="EMBL" id="RSU11888.1"/>
    </source>
</evidence>
<gene>
    <name evidence="2" type="ORF">CBF29_07150</name>
</gene>
<reference evidence="2 3" key="1">
    <citation type="submission" date="2017-05" db="EMBL/GenBank/DDBJ databases">
        <title>Vagococcus spp. assemblies.</title>
        <authorList>
            <person name="Gulvik C.A."/>
        </authorList>
    </citation>
    <scope>NUCLEOTIDE SEQUENCE [LARGE SCALE GENOMIC DNA]</scope>
    <source>
        <strain evidence="2 3">CCUG 51432</strain>
    </source>
</reference>
<dbReference type="Pfam" id="PF08818">
    <property type="entry name" value="DUF1801"/>
    <property type="match status" value="1"/>
</dbReference>
<feature type="domain" description="YdhG-like" evidence="1">
    <location>
        <begin position="19"/>
        <end position="107"/>
    </location>
</feature>
<protein>
    <recommendedName>
        <fullName evidence="1">YdhG-like domain-containing protein</fullName>
    </recommendedName>
</protein>
<dbReference type="SUPFAM" id="SSF159888">
    <property type="entry name" value="YdhG-like"/>
    <property type="match status" value="1"/>
</dbReference>
<comment type="caution">
    <text evidence="2">The sequence shown here is derived from an EMBL/GenBank/DDBJ whole genome shotgun (WGS) entry which is preliminary data.</text>
</comment>
<accession>A0A430AV00</accession>
<name>A0A430AV00_9ENTE</name>
<dbReference type="EMBL" id="NGKA01000009">
    <property type="protein sequence ID" value="RSU11888.1"/>
    <property type="molecule type" value="Genomic_DNA"/>
</dbReference>
<dbReference type="RefSeq" id="WP_126808947.1">
    <property type="nucleotide sequence ID" value="NZ_NGKA01000009.1"/>
</dbReference>
<organism evidence="2 3">
    <name type="scientific">Vagococcus elongatus</name>
    <dbReference type="NCBI Taxonomy" id="180344"/>
    <lineage>
        <taxon>Bacteria</taxon>
        <taxon>Bacillati</taxon>
        <taxon>Bacillota</taxon>
        <taxon>Bacilli</taxon>
        <taxon>Lactobacillales</taxon>
        <taxon>Enterococcaceae</taxon>
        <taxon>Vagococcus</taxon>
    </lineage>
</organism>